<name>A0A8S1GW37_9PELO</name>
<evidence type="ECO:0000313" key="2">
    <source>
        <dbReference type="Proteomes" id="UP000835052"/>
    </source>
</evidence>
<evidence type="ECO:0000313" key="1">
    <source>
        <dbReference type="EMBL" id="CAD6187284.1"/>
    </source>
</evidence>
<dbReference type="AlphaFoldDB" id="A0A8S1GW37"/>
<dbReference type="EMBL" id="CAJGYM010000006">
    <property type="protein sequence ID" value="CAD6187284.1"/>
    <property type="molecule type" value="Genomic_DNA"/>
</dbReference>
<dbReference type="Proteomes" id="UP000835052">
    <property type="component" value="Unassembled WGS sequence"/>
</dbReference>
<proteinExistence type="predicted"/>
<reference evidence="1" key="1">
    <citation type="submission" date="2020-10" db="EMBL/GenBank/DDBJ databases">
        <authorList>
            <person name="Kikuchi T."/>
        </authorList>
    </citation>
    <scope>NUCLEOTIDE SEQUENCE</scope>
    <source>
        <strain evidence="1">NKZ352</strain>
    </source>
</reference>
<comment type="caution">
    <text evidence="1">The sequence shown here is derived from an EMBL/GenBank/DDBJ whole genome shotgun (WGS) entry which is preliminary data.</text>
</comment>
<sequence length="68" mass="7492">MASPLLVKKSVAKKEWFKKPAAVATVMTGKRETPRAESDVSASLASTLAPRRLRSRALVLPFLRVRTN</sequence>
<keyword evidence="2" id="KW-1185">Reference proteome</keyword>
<gene>
    <name evidence="1" type="ORF">CAUJ_LOCUS3203</name>
</gene>
<organism evidence="1 2">
    <name type="scientific">Caenorhabditis auriculariae</name>
    <dbReference type="NCBI Taxonomy" id="2777116"/>
    <lineage>
        <taxon>Eukaryota</taxon>
        <taxon>Metazoa</taxon>
        <taxon>Ecdysozoa</taxon>
        <taxon>Nematoda</taxon>
        <taxon>Chromadorea</taxon>
        <taxon>Rhabditida</taxon>
        <taxon>Rhabditina</taxon>
        <taxon>Rhabditomorpha</taxon>
        <taxon>Rhabditoidea</taxon>
        <taxon>Rhabditidae</taxon>
        <taxon>Peloderinae</taxon>
        <taxon>Caenorhabditis</taxon>
    </lineage>
</organism>
<protein>
    <submittedName>
        <fullName evidence="1">Uncharacterized protein</fullName>
    </submittedName>
</protein>
<accession>A0A8S1GW37</accession>